<name>A0ABP6XFS6_9ACTN</name>
<sequence length="281" mass="30258">MKLLRVGPVGQERAVVLDAAGDLRDIGEPEIDGAFLASGGVARVRDALERGDLPVVDAEGLRIGAPIARPGKIVCIGLNYSDHAAESGADVPAEPVVFMKAANTMIGPYDEVLVPRDSVKTDWEVELAIVIGQEARYLSSREEALGVIAGYAISNDVSEREFQLERGGQWDKGKSCETFNPLGPWLVTADEVGDPQSLSLRLWVNGELRQDGGTKNMIFDVAEIVRYLSQFMVLEPGDVINTGTPAGVAMGMPGQPYLRAGDVMELEIERLGRQRQTVGQA</sequence>
<dbReference type="EMBL" id="BAABDQ010000011">
    <property type="protein sequence ID" value="GAA3565651.1"/>
    <property type="molecule type" value="Genomic_DNA"/>
</dbReference>
<keyword evidence="4" id="KW-0378">Hydrolase</keyword>
<accession>A0ABP6XFS6</accession>
<proteinExistence type="inferred from homology"/>
<dbReference type="PANTHER" id="PTHR42796">
    <property type="entry name" value="FUMARYLACETOACETATE HYDROLASE DOMAIN-CONTAINING PROTEIN 2A-RELATED"/>
    <property type="match status" value="1"/>
</dbReference>
<evidence type="ECO:0000256" key="1">
    <source>
        <dbReference type="ARBA" id="ARBA00010211"/>
    </source>
</evidence>
<dbReference type="InterPro" id="IPR051121">
    <property type="entry name" value="FAH"/>
</dbReference>
<protein>
    <submittedName>
        <fullName evidence="4">Fumarylacetoacetate hydrolase family protein</fullName>
    </submittedName>
</protein>
<evidence type="ECO:0000313" key="5">
    <source>
        <dbReference type="Proteomes" id="UP001500630"/>
    </source>
</evidence>
<reference evidence="5" key="1">
    <citation type="journal article" date="2019" name="Int. J. Syst. Evol. Microbiol.">
        <title>The Global Catalogue of Microorganisms (GCM) 10K type strain sequencing project: providing services to taxonomists for standard genome sequencing and annotation.</title>
        <authorList>
            <consortium name="The Broad Institute Genomics Platform"/>
            <consortium name="The Broad Institute Genome Sequencing Center for Infectious Disease"/>
            <person name="Wu L."/>
            <person name="Ma J."/>
        </authorList>
    </citation>
    <scope>NUCLEOTIDE SEQUENCE [LARGE SCALE GENOMIC DNA]</scope>
    <source>
        <strain evidence="5">JCM 17326</strain>
    </source>
</reference>
<dbReference type="SUPFAM" id="SSF56529">
    <property type="entry name" value="FAH"/>
    <property type="match status" value="1"/>
</dbReference>
<gene>
    <name evidence="4" type="ORF">GCM10022419_052910</name>
</gene>
<keyword evidence="2" id="KW-0479">Metal-binding</keyword>
<dbReference type="RefSeq" id="WP_345565735.1">
    <property type="nucleotide sequence ID" value="NZ_BAABDQ010000011.1"/>
</dbReference>
<evidence type="ECO:0000313" key="4">
    <source>
        <dbReference type="EMBL" id="GAA3565651.1"/>
    </source>
</evidence>
<dbReference type="InterPro" id="IPR036663">
    <property type="entry name" value="Fumarylacetoacetase_C_sf"/>
</dbReference>
<evidence type="ECO:0000259" key="3">
    <source>
        <dbReference type="Pfam" id="PF01557"/>
    </source>
</evidence>
<dbReference type="GO" id="GO:0016787">
    <property type="term" value="F:hydrolase activity"/>
    <property type="evidence" value="ECO:0007669"/>
    <property type="project" value="UniProtKB-KW"/>
</dbReference>
<organism evidence="4 5">
    <name type="scientific">Nonomuraea rosea</name>
    <dbReference type="NCBI Taxonomy" id="638574"/>
    <lineage>
        <taxon>Bacteria</taxon>
        <taxon>Bacillati</taxon>
        <taxon>Actinomycetota</taxon>
        <taxon>Actinomycetes</taxon>
        <taxon>Streptosporangiales</taxon>
        <taxon>Streptosporangiaceae</taxon>
        <taxon>Nonomuraea</taxon>
    </lineage>
</organism>
<dbReference type="InterPro" id="IPR011234">
    <property type="entry name" value="Fumarylacetoacetase-like_C"/>
</dbReference>
<comment type="similarity">
    <text evidence="1">Belongs to the FAH family.</text>
</comment>
<dbReference type="Pfam" id="PF01557">
    <property type="entry name" value="FAA_hydrolase"/>
    <property type="match status" value="1"/>
</dbReference>
<comment type="caution">
    <text evidence="4">The sequence shown here is derived from an EMBL/GenBank/DDBJ whole genome shotgun (WGS) entry which is preliminary data.</text>
</comment>
<dbReference type="PANTHER" id="PTHR42796:SF4">
    <property type="entry name" value="FUMARYLACETOACETATE HYDROLASE DOMAIN-CONTAINING PROTEIN 2A"/>
    <property type="match status" value="1"/>
</dbReference>
<dbReference type="Gene3D" id="3.90.850.10">
    <property type="entry name" value="Fumarylacetoacetase-like, C-terminal domain"/>
    <property type="match status" value="1"/>
</dbReference>
<feature type="domain" description="Fumarylacetoacetase-like C-terminal" evidence="3">
    <location>
        <begin position="72"/>
        <end position="278"/>
    </location>
</feature>
<dbReference type="Proteomes" id="UP001500630">
    <property type="component" value="Unassembled WGS sequence"/>
</dbReference>
<evidence type="ECO:0000256" key="2">
    <source>
        <dbReference type="ARBA" id="ARBA00022723"/>
    </source>
</evidence>
<keyword evidence="5" id="KW-1185">Reference proteome</keyword>